<reference evidence="1" key="1">
    <citation type="submission" date="2015-11" db="EMBL/GenBank/DDBJ databases">
        <authorList>
            <person name="Zhang Y."/>
            <person name="Guo Z."/>
        </authorList>
    </citation>
    <scope>NUCLEOTIDE SEQUENCE</scope>
    <source>
        <strain evidence="1">BN30871</strain>
    </source>
</reference>
<evidence type="ECO:0008006" key="2">
    <source>
        <dbReference type="Google" id="ProtNLM"/>
    </source>
</evidence>
<accession>A0A0S4XNU0</accession>
<sequence>MKKLFFIVLLFFTTFGFAKNMNVNYGVSFGVLGQLGQANVKLSESGNKYTIDIHAKTIGIVKAMSKNRTERHISEGHIINGKYISDSYSVFISYGNKTKEKIYKINHKTKVVTKQIIRKENGKVILNETEKLPFYSQNDLLSLYMNTPKLIAPPATEAKVYRFKAVGAENQDGNIEIRVPSNSEMTRYKKELGDGHKHYFKAIINQPIFASKRGEFMISVDSDGVTNKAILQDLLLFGDLVAVKK</sequence>
<protein>
    <recommendedName>
        <fullName evidence="2">DUF3108 domain-containing protein</fullName>
    </recommendedName>
</protein>
<organism evidence="1">
    <name type="scientific">Sulfurovum sp. enrichment culture clone C5</name>
    <dbReference type="NCBI Taxonomy" id="497650"/>
    <lineage>
        <taxon>Bacteria</taxon>
        <taxon>Pseudomonadati</taxon>
        <taxon>Campylobacterota</taxon>
        <taxon>Epsilonproteobacteria</taxon>
        <taxon>Campylobacterales</taxon>
        <taxon>Sulfurovaceae</taxon>
        <taxon>Sulfurovum</taxon>
        <taxon>environmental samples</taxon>
    </lineage>
</organism>
<name>A0A0S4XNU0_9BACT</name>
<proteinExistence type="predicted"/>
<dbReference type="AlphaFoldDB" id="A0A0S4XNU0"/>
<gene>
    <name evidence="1" type="ORF">BN3087_540008</name>
</gene>
<evidence type="ECO:0000313" key="1">
    <source>
        <dbReference type="EMBL" id="CUV65972.1"/>
    </source>
</evidence>
<dbReference type="EMBL" id="FAXN01000056">
    <property type="protein sequence ID" value="CUV65972.1"/>
    <property type="molecule type" value="Genomic_DNA"/>
</dbReference>